<gene>
    <name evidence="3" type="ORF">L1857_14500</name>
</gene>
<dbReference type="RefSeq" id="WP_369806794.1">
    <property type="nucleotide sequence ID" value="NZ_CP091196.1"/>
</dbReference>
<dbReference type="InterPro" id="IPR012349">
    <property type="entry name" value="Split_barrel_FMN-bd"/>
</dbReference>
<dbReference type="SUPFAM" id="SSF50475">
    <property type="entry name" value="FMN-binding split barrel"/>
    <property type="match status" value="1"/>
</dbReference>
<organism evidence="3 4">
    <name type="scientific">Amycolatopsis thermalba</name>
    <dbReference type="NCBI Taxonomy" id="944492"/>
    <lineage>
        <taxon>Bacteria</taxon>
        <taxon>Bacillati</taxon>
        <taxon>Actinomycetota</taxon>
        <taxon>Actinomycetes</taxon>
        <taxon>Pseudonocardiales</taxon>
        <taxon>Pseudonocardiaceae</taxon>
        <taxon>Amycolatopsis</taxon>
    </lineage>
</organism>
<dbReference type="GO" id="GO:0016491">
    <property type="term" value="F:oxidoreductase activity"/>
    <property type="evidence" value="ECO:0007669"/>
    <property type="project" value="UniProtKB-KW"/>
</dbReference>
<dbReference type="Gene3D" id="2.30.110.10">
    <property type="entry name" value="Electron Transport, Fmn-binding Protein, Chain A"/>
    <property type="match status" value="1"/>
</dbReference>
<dbReference type="NCBIfam" id="TIGR04023">
    <property type="entry name" value="PPOX_MSMEG_5819"/>
    <property type="match status" value="1"/>
</dbReference>
<dbReference type="Proteomes" id="UP000830158">
    <property type="component" value="Chromosome"/>
</dbReference>
<name>A0ABY4NVA5_9PSEU</name>
<dbReference type="Pfam" id="PF01243">
    <property type="entry name" value="PNPOx_N"/>
    <property type="match status" value="1"/>
</dbReference>
<reference evidence="3" key="1">
    <citation type="submission" date="2022-01" db="EMBL/GenBank/DDBJ databases">
        <title>PSI-footprinting approach for the identification of protein synthesis inhibitor producers.</title>
        <authorList>
            <person name="Handel F."/>
            <person name="Kulik A."/>
            <person name="Wex K.W."/>
            <person name="Berscheid A."/>
            <person name="Saur J.S."/>
            <person name="Winkler A."/>
            <person name="Wibberg D."/>
            <person name="Kalinowski J."/>
            <person name="Broetz-Oesterhelt H."/>
            <person name="Mast Y."/>
        </authorList>
    </citation>
    <scope>NUCLEOTIDE SEQUENCE</scope>
    <source>
        <strain evidence="3">KNN 49.3e</strain>
    </source>
</reference>
<protein>
    <submittedName>
        <fullName evidence="3">PPOX class F420-dependent oxidoreductase</fullName>
        <ecNumber evidence="3">1.-.-.-</ecNumber>
    </submittedName>
</protein>
<dbReference type="PANTHER" id="PTHR35176:SF6">
    <property type="entry name" value="HEME OXYGENASE HI_0854-RELATED"/>
    <property type="match status" value="1"/>
</dbReference>
<evidence type="ECO:0000256" key="1">
    <source>
        <dbReference type="ARBA" id="ARBA00023002"/>
    </source>
</evidence>
<dbReference type="InterPro" id="IPR011576">
    <property type="entry name" value="Pyridox_Oxase_N"/>
</dbReference>
<proteinExistence type="predicted"/>
<keyword evidence="1 3" id="KW-0560">Oxidoreductase</keyword>
<sequence>MAPVFTRAELDYLATQRIGRLATVSPGGQVQNNPVNFFVDDGTIVIGGHALGASKKFRNIQRGSTVAFVVDDLASVDPWVPRGIEVRGTAAALTGQEPPVPYFSRETIRITPERIIAWGLDGPRVSRRA</sequence>
<evidence type="ECO:0000313" key="3">
    <source>
        <dbReference type="EMBL" id="UQS23955.1"/>
    </source>
</evidence>
<dbReference type="EC" id="1.-.-.-" evidence="3"/>
<evidence type="ECO:0000259" key="2">
    <source>
        <dbReference type="Pfam" id="PF01243"/>
    </source>
</evidence>
<feature type="domain" description="Pyridoxamine 5'-phosphate oxidase N-terminal" evidence="2">
    <location>
        <begin position="10"/>
        <end position="105"/>
    </location>
</feature>
<accession>A0ABY4NVA5</accession>
<dbReference type="InterPro" id="IPR024031">
    <property type="entry name" value="MSMEG_5819/OxyR"/>
</dbReference>
<evidence type="ECO:0000313" key="4">
    <source>
        <dbReference type="Proteomes" id="UP000830158"/>
    </source>
</evidence>
<dbReference type="InterPro" id="IPR052019">
    <property type="entry name" value="F420H2_bilvrd_red/Heme_oxyg"/>
</dbReference>
<dbReference type="PANTHER" id="PTHR35176">
    <property type="entry name" value="HEME OXYGENASE HI_0854-RELATED"/>
    <property type="match status" value="1"/>
</dbReference>
<dbReference type="EMBL" id="CP091196">
    <property type="protein sequence ID" value="UQS23955.1"/>
    <property type="molecule type" value="Genomic_DNA"/>
</dbReference>
<keyword evidence="4" id="KW-1185">Reference proteome</keyword>